<comment type="cofactor">
    <cofactor evidence="1 12">
        <name>pyridoxal 5'-phosphate</name>
        <dbReference type="ChEBI" id="CHEBI:597326"/>
    </cofactor>
</comment>
<comment type="similarity">
    <text evidence="5 11">Belongs to the class-IV pyridoxal-phosphate-dependent aminotransferase family.</text>
</comment>
<dbReference type="Gene3D" id="3.20.10.10">
    <property type="entry name" value="D-amino Acid Aminotransferase, subunit A, domain 2"/>
    <property type="match status" value="1"/>
</dbReference>
<evidence type="ECO:0000256" key="9">
    <source>
        <dbReference type="ARBA" id="ARBA00048798"/>
    </source>
</evidence>
<dbReference type="Pfam" id="PF01063">
    <property type="entry name" value="Aminotran_4"/>
    <property type="match status" value="1"/>
</dbReference>
<evidence type="ECO:0000256" key="7">
    <source>
        <dbReference type="ARBA" id="ARBA00022898"/>
    </source>
</evidence>
<dbReference type="GO" id="GO:0008652">
    <property type="term" value="P:amino acid biosynthetic process"/>
    <property type="evidence" value="ECO:0007669"/>
    <property type="project" value="UniProtKB-ARBA"/>
</dbReference>
<dbReference type="CDD" id="cd00449">
    <property type="entry name" value="PLPDE_IV"/>
    <property type="match status" value="1"/>
</dbReference>
<evidence type="ECO:0000256" key="1">
    <source>
        <dbReference type="ARBA" id="ARBA00001933"/>
    </source>
</evidence>
<dbReference type="FunFam" id="3.20.10.10:FF:000002">
    <property type="entry name" value="D-alanine aminotransferase"/>
    <property type="match status" value="1"/>
</dbReference>
<comment type="pathway">
    <text evidence="4">Amino-acid biosynthesis; L-leucine biosynthesis; L-leucine from 3-methyl-2-oxobutanoate: step 4/4.</text>
</comment>
<evidence type="ECO:0000256" key="10">
    <source>
        <dbReference type="ARBA" id="ARBA00049229"/>
    </source>
</evidence>
<evidence type="ECO:0000256" key="3">
    <source>
        <dbReference type="ARBA" id="ARBA00004931"/>
    </source>
</evidence>
<protein>
    <recommendedName>
        <fullName evidence="6">branched-chain-amino-acid transaminase</fullName>
        <ecNumber evidence="6">2.6.1.42</ecNumber>
    </recommendedName>
</protein>
<comment type="catalytic activity">
    <reaction evidence="9">
        <text>L-isoleucine + 2-oxoglutarate = (S)-3-methyl-2-oxopentanoate + L-glutamate</text>
        <dbReference type="Rhea" id="RHEA:24801"/>
        <dbReference type="ChEBI" id="CHEBI:16810"/>
        <dbReference type="ChEBI" id="CHEBI:29985"/>
        <dbReference type="ChEBI" id="CHEBI:35146"/>
        <dbReference type="ChEBI" id="CHEBI:58045"/>
        <dbReference type="EC" id="2.6.1.42"/>
    </reaction>
</comment>
<dbReference type="PANTHER" id="PTHR42743">
    <property type="entry name" value="AMINO-ACID AMINOTRANSFERASE"/>
    <property type="match status" value="1"/>
</dbReference>
<dbReference type="InterPro" id="IPR043132">
    <property type="entry name" value="BCAT-like_C"/>
</dbReference>
<comment type="catalytic activity">
    <reaction evidence="8">
        <text>L-valine + 2-oxoglutarate = 3-methyl-2-oxobutanoate + L-glutamate</text>
        <dbReference type="Rhea" id="RHEA:24813"/>
        <dbReference type="ChEBI" id="CHEBI:11851"/>
        <dbReference type="ChEBI" id="CHEBI:16810"/>
        <dbReference type="ChEBI" id="CHEBI:29985"/>
        <dbReference type="ChEBI" id="CHEBI:57762"/>
        <dbReference type="EC" id="2.6.1.42"/>
    </reaction>
</comment>
<dbReference type="SUPFAM" id="SSF56752">
    <property type="entry name" value="D-aminoacid aminotransferase-like PLP-dependent enzymes"/>
    <property type="match status" value="1"/>
</dbReference>
<evidence type="ECO:0000256" key="11">
    <source>
        <dbReference type="RuleBase" id="RU004106"/>
    </source>
</evidence>
<dbReference type="EMBL" id="MVDE01000050">
    <property type="protein sequence ID" value="PKQ61084.1"/>
    <property type="molecule type" value="Genomic_DNA"/>
</dbReference>
<comment type="pathway">
    <text evidence="3">Amino-acid biosynthesis; L-valine biosynthesis; L-valine from pyruvate: step 4/4.</text>
</comment>
<evidence type="ECO:0000256" key="8">
    <source>
        <dbReference type="ARBA" id="ARBA00048212"/>
    </source>
</evidence>
<dbReference type="InterPro" id="IPR018300">
    <property type="entry name" value="Aminotrans_IV_CS"/>
</dbReference>
<dbReference type="InterPro" id="IPR043131">
    <property type="entry name" value="BCAT-like_N"/>
</dbReference>
<keyword evidence="7 12" id="KW-0663">Pyridoxal phosphate</keyword>
<comment type="pathway">
    <text evidence="2">Amino-acid biosynthesis; L-isoleucine biosynthesis; L-isoleucine from 2-oxobutanoate: step 4/4.</text>
</comment>
<accession>A0A2N3HSP9</accession>
<evidence type="ECO:0000256" key="4">
    <source>
        <dbReference type="ARBA" id="ARBA00005072"/>
    </source>
</evidence>
<gene>
    <name evidence="13" type="ORF">BZG01_20035</name>
</gene>
<proteinExistence type="inferred from homology"/>
<evidence type="ECO:0000256" key="12">
    <source>
        <dbReference type="RuleBase" id="RU004516"/>
    </source>
</evidence>
<name>A0A2N3HSP9_9BACT</name>
<dbReference type="Proteomes" id="UP000233618">
    <property type="component" value="Unassembled WGS sequence"/>
</dbReference>
<evidence type="ECO:0000256" key="5">
    <source>
        <dbReference type="ARBA" id="ARBA00009320"/>
    </source>
</evidence>
<dbReference type="GO" id="GO:0046394">
    <property type="term" value="P:carboxylic acid biosynthetic process"/>
    <property type="evidence" value="ECO:0007669"/>
    <property type="project" value="UniProtKB-ARBA"/>
</dbReference>
<dbReference type="Gene3D" id="3.30.470.10">
    <property type="match status" value="1"/>
</dbReference>
<dbReference type="PANTHER" id="PTHR42743:SF11">
    <property type="entry name" value="AMINODEOXYCHORISMATE LYASE"/>
    <property type="match status" value="1"/>
</dbReference>
<comment type="catalytic activity">
    <reaction evidence="10">
        <text>L-leucine + 2-oxoglutarate = 4-methyl-2-oxopentanoate + L-glutamate</text>
        <dbReference type="Rhea" id="RHEA:18321"/>
        <dbReference type="ChEBI" id="CHEBI:16810"/>
        <dbReference type="ChEBI" id="CHEBI:17865"/>
        <dbReference type="ChEBI" id="CHEBI:29985"/>
        <dbReference type="ChEBI" id="CHEBI:57427"/>
        <dbReference type="EC" id="2.6.1.42"/>
    </reaction>
</comment>
<dbReference type="InterPro" id="IPR036038">
    <property type="entry name" value="Aminotransferase-like"/>
</dbReference>
<dbReference type="PROSITE" id="PS00770">
    <property type="entry name" value="AA_TRANSFER_CLASS_4"/>
    <property type="match status" value="1"/>
</dbReference>
<sequence>MNTTEKICLDGKLYPKDELLFGAGNRAFRYGDSLFETIHANGTEIQFLPEHLNRLTNGMECLGMIIPHGFREKIKTDITFLIHKNKAFAGTRIRLSVFRKDGGLYTPTDNSISYLIETSPLDHDHYVLNRKGLKVGIYEEMRKSPNLTSRFKTGNSLPFILATNYRKKKNWDDCILLNDRGNVVESISSNLFLMKDGILMTPSNENGGVSGIMREQVIETAVDLNITVFDDCVLNPENLLAADEIFLTNAISGIQWVVAYQERRYFNKTAKLLIEELNRRAFNER</sequence>
<dbReference type="GO" id="GO:0004084">
    <property type="term" value="F:branched-chain-amino-acid transaminase activity"/>
    <property type="evidence" value="ECO:0007669"/>
    <property type="project" value="UniProtKB-EC"/>
</dbReference>
<dbReference type="InterPro" id="IPR001544">
    <property type="entry name" value="Aminotrans_IV"/>
</dbReference>
<dbReference type="InterPro" id="IPR050571">
    <property type="entry name" value="Class-IV_PLP-Dep_Aminotrnsfr"/>
</dbReference>
<keyword evidence="14" id="KW-1185">Reference proteome</keyword>
<comment type="caution">
    <text evidence="13">The sequence shown here is derived from an EMBL/GenBank/DDBJ whole genome shotgun (WGS) entry which is preliminary data.</text>
</comment>
<dbReference type="EC" id="2.6.1.42" evidence="6"/>
<reference evidence="13 14" key="1">
    <citation type="journal article" date="2017" name="Front. Microbiol.">
        <title>Labilibaculum manganireducens gen. nov., sp. nov. and Labilibaculum filiforme sp. nov., Novel Bacteroidetes Isolated from Subsurface Sediments of the Baltic Sea.</title>
        <authorList>
            <person name="Vandieken V."/>
            <person name="Marshall I.P."/>
            <person name="Niemann H."/>
            <person name="Engelen B."/>
            <person name="Cypionka H."/>
        </authorList>
    </citation>
    <scope>NUCLEOTIDE SEQUENCE [LARGE SCALE GENOMIC DNA]</scope>
    <source>
        <strain evidence="13 14">59.10-2M</strain>
    </source>
</reference>
<organism evidence="13 14">
    <name type="scientific">Labilibaculum manganireducens</name>
    <dbReference type="NCBI Taxonomy" id="1940525"/>
    <lineage>
        <taxon>Bacteria</taxon>
        <taxon>Pseudomonadati</taxon>
        <taxon>Bacteroidota</taxon>
        <taxon>Bacteroidia</taxon>
        <taxon>Marinilabiliales</taxon>
        <taxon>Marinifilaceae</taxon>
        <taxon>Labilibaculum</taxon>
    </lineage>
</organism>
<evidence type="ECO:0000313" key="13">
    <source>
        <dbReference type="EMBL" id="PKQ61084.1"/>
    </source>
</evidence>
<dbReference type="RefSeq" id="WP_101311630.1">
    <property type="nucleotide sequence ID" value="NZ_MVDE01000050.1"/>
</dbReference>
<dbReference type="AlphaFoldDB" id="A0A2N3HSP9"/>
<evidence type="ECO:0000313" key="14">
    <source>
        <dbReference type="Proteomes" id="UP000233618"/>
    </source>
</evidence>
<evidence type="ECO:0000256" key="2">
    <source>
        <dbReference type="ARBA" id="ARBA00004824"/>
    </source>
</evidence>
<evidence type="ECO:0000256" key="6">
    <source>
        <dbReference type="ARBA" id="ARBA00013053"/>
    </source>
</evidence>